<reference evidence="1" key="1">
    <citation type="journal article" date="2020" name="Nature">
        <title>Giant virus diversity and host interactions through global metagenomics.</title>
        <authorList>
            <person name="Schulz F."/>
            <person name="Roux S."/>
            <person name="Paez-Espino D."/>
            <person name="Jungbluth S."/>
            <person name="Walsh D.A."/>
            <person name="Denef V.J."/>
            <person name="McMahon K.D."/>
            <person name="Konstantinidis K.T."/>
            <person name="Eloe-Fadrosh E.A."/>
            <person name="Kyrpides N.C."/>
            <person name="Woyke T."/>
        </authorList>
    </citation>
    <scope>NUCLEOTIDE SEQUENCE</scope>
    <source>
        <strain evidence="1">GVMAG-M-3300025626-8</strain>
    </source>
</reference>
<name>A0A6C0IYE9_9ZZZZ</name>
<dbReference type="AlphaFoldDB" id="A0A6C0IYE9"/>
<protein>
    <recommendedName>
        <fullName evidence="2">OTU domain-containing protein</fullName>
    </recommendedName>
</protein>
<dbReference type="EMBL" id="MN740287">
    <property type="protein sequence ID" value="QHT98062.1"/>
    <property type="molecule type" value="Genomic_DNA"/>
</dbReference>
<organism evidence="1">
    <name type="scientific">viral metagenome</name>
    <dbReference type="NCBI Taxonomy" id="1070528"/>
    <lineage>
        <taxon>unclassified sequences</taxon>
        <taxon>metagenomes</taxon>
        <taxon>organismal metagenomes</taxon>
    </lineage>
</organism>
<sequence>MQQLPWRLMSVPADGRCALHATAVACGYKDAASGNNVCNKIKFEITQYYNNTHAYNMIKDLFKTGGFMDDTKINEFGNSHIANPLYFKDFICEKSKWIKDVIACECKNTYQIGLSRRGTCTHSKVVSFVHKSTKHTKTTQSVLKRNAVIFLNYASHWYVLMPYEKSIGL</sequence>
<proteinExistence type="predicted"/>
<accession>A0A6C0IYE9</accession>
<evidence type="ECO:0008006" key="2">
    <source>
        <dbReference type="Google" id="ProtNLM"/>
    </source>
</evidence>
<evidence type="ECO:0000313" key="1">
    <source>
        <dbReference type="EMBL" id="QHT98062.1"/>
    </source>
</evidence>